<evidence type="ECO:0000313" key="4">
    <source>
        <dbReference type="EMBL" id="PMS25331.1"/>
    </source>
</evidence>
<proteinExistence type="predicted"/>
<protein>
    <submittedName>
        <fullName evidence="4">DUF305 domain-containing protein</fullName>
    </submittedName>
</protein>
<dbReference type="PANTHER" id="PTHR36933:SF1">
    <property type="entry name" value="SLL0788 PROTEIN"/>
    <property type="match status" value="1"/>
</dbReference>
<gene>
    <name evidence="4" type="ORF">C0Z19_10305</name>
</gene>
<feature type="compositionally biased region" description="Polar residues" evidence="1">
    <location>
        <begin position="36"/>
        <end position="60"/>
    </location>
</feature>
<feature type="signal peptide" evidence="2">
    <location>
        <begin position="1"/>
        <end position="28"/>
    </location>
</feature>
<feature type="domain" description="DUF305" evidence="3">
    <location>
        <begin position="32"/>
        <end position="136"/>
    </location>
</feature>
<evidence type="ECO:0000259" key="3">
    <source>
        <dbReference type="Pfam" id="PF03713"/>
    </source>
</evidence>
<feature type="region of interest" description="Disordered" evidence="1">
    <location>
        <begin position="35"/>
        <end position="60"/>
    </location>
</feature>
<dbReference type="InterPro" id="IPR005183">
    <property type="entry name" value="DUF305_CopM-like"/>
</dbReference>
<dbReference type="Gene3D" id="1.20.1260.10">
    <property type="match status" value="1"/>
</dbReference>
<sequence>MQRASKPGSLLLCAAAAALCSAPLSVLAQHAASMPGMSNMSSTAEAQSAPASGKTASGDSTAAFKAADERMMQGMQGTAYTGNADEDFVAHMTPHHQGAVEMAEVELKYGKDPQLKRLARNIISSQRKEIEFMKQWQAKHGSR</sequence>
<name>A0A2N7W7F7_9BURK</name>
<evidence type="ECO:0000256" key="2">
    <source>
        <dbReference type="SAM" id="SignalP"/>
    </source>
</evidence>
<dbReference type="Pfam" id="PF03713">
    <property type="entry name" value="DUF305"/>
    <property type="match status" value="1"/>
</dbReference>
<reference evidence="4 5" key="1">
    <citation type="submission" date="2018-01" db="EMBL/GenBank/DDBJ databases">
        <title>Whole genome analyses suggest that Burkholderia sensu lato contains two further novel genera in the rhizoxinica-symbiotica group Mycetohabitans gen. nov., and Trinickia gen. nov.: implications for the evolution of diazotrophy and nodulation in the Burkholderiaceae.</title>
        <authorList>
            <person name="Estrada-de los Santos P."/>
            <person name="Palmer M."/>
            <person name="Chavez-Ramirez B."/>
            <person name="Beukes C."/>
            <person name="Steenkamp E.T."/>
            <person name="Hirsch A.M."/>
            <person name="Manyaka P."/>
            <person name="Maluk M."/>
            <person name="Lafos M."/>
            <person name="Crook M."/>
            <person name="Gross E."/>
            <person name="Simon M.F."/>
            <person name="Bueno dos Reis Junior F."/>
            <person name="Poole P.S."/>
            <person name="Venter S.N."/>
            <person name="James E.K."/>
        </authorList>
    </citation>
    <scope>NUCLEOTIDE SEQUENCE [LARGE SCALE GENOMIC DNA]</scope>
    <source>
        <strain evidence="4 5">GP25-8</strain>
    </source>
</reference>
<comment type="caution">
    <text evidence="4">The sequence shown here is derived from an EMBL/GenBank/DDBJ whole genome shotgun (WGS) entry which is preliminary data.</text>
</comment>
<keyword evidence="5" id="KW-1185">Reference proteome</keyword>
<feature type="chain" id="PRO_5014912050" evidence="2">
    <location>
        <begin position="29"/>
        <end position="143"/>
    </location>
</feature>
<dbReference type="PANTHER" id="PTHR36933">
    <property type="entry name" value="SLL0788 PROTEIN"/>
    <property type="match status" value="1"/>
</dbReference>
<dbReference type="RefSeq" id="WP_102609721.1">
    <property type="nucleotide sequence ID" value="NZ_CADIKD010000010.1"/>
</dbReference>
<keyword evidence="2" id="KW-0732">Signal</keyword>
<dbReference type="Proteomes" id="UP000235347">
    <property type="component" value="Unassembled WGS sequence"/>
</dbReference>
<dbReference type="InterPro" id="IPR012347">
    <property type="entry name" value="Ferritin-like"/>
</dbReference>
<accession>A0A2N7W7F7</accession>
<organism evidence="4 5">
    <name type="scientific">Trinickia soli</name>
    <dbReference type="NCBI Taxonomy" id="380675"/>
    <lineage>
        <taxon>Bacteria</taxon>
        <taxon>Pseudomonadati</taxon>
        <taxon>Pseudomonadota</taxon>
        <taxon>Betaproteobacteria</taxon>
        <taxon>Burkholderiales</taxon>
        <taxon>Burkholderiaceae</taxon>
        <taxon>Trinickia</taxon>
    </lineage>
</organism>
<dbReference type="EMBL" id="PNYB01000007">
    <property type="protein sequence ID" value="PMS25331.1"/>
    <property type="molecule type" value="Genomic_DNA"/>
</dbReference>
<evidence type="ECO:0000256" key="1">
    <source>
        <dbReference type="SAM" id="MobiDB-lite"/>
    </source>
</evidence>
<dbReference type="AlphaFoldDB" id="A0A2N7W7F7"/>
<evidence type="ECO:0000313" key="5">
    <source>
        <dbReference type="Proteomes" id="UP000235347"/>
    </source>
</evidence>